<gene>
    <name evidence="3" type="ORF">ABG768_017700</name>
</gene>
<evidence type="ECO:0000259" key="2">
    <source>
        <dbReference type="SMART" id="SM00597"/>
    </source>
</evidence>
<protein>
    <recommendedName>
        <fullName evidence="2">TTF-type domain-containing protein</fullName>
    </recommendedName>
</protein>
<evidence type="ECO:0000313" key="3">
    <source>
        <dbReference type="EMBL" id="KAK9951825.1"/>
    </source>
</evidence>
<dbReference type="AlphaFoldDB" id="A0AAW1YSZ1"/>
<dbReference type="InterPro" id="IPR006580">
    <property type="entry name" value="Znf_TTF"/>
</dbReference>
<comment type="caution">
    <text evidence="3">The sequence shown here is derived from an EMBL/GenBank/DDBJ whole genome shotgun (WGS) entry which is preliminary data.</text>
</comment>
<organism evidence="3 4">
    <name type="scientific">Culter alburnus</name>
    <name type="common">Topmouth culter</name>
    <dbReference type="NCBI Taxonomy" id="194366"/>
    <lineage>
        <taxon>Eukaryota</taxon>
        <taxon>Metazoa</taxon>
        <taxon>Chordata</taxon>
        <taxon>Craniata</taxon>
        <taxon>Vertebrata</taxon>
        <taxon>Euteleostomi</taxon>
        <taxon>Actinopterygii</taxon>
        <taxon>Neopterygii</taxon>
        <taxon>Teleostei</taxon>
        <taxon>Ostariophysi</taxon>
        <taxon>Cypriniformes</taxon>
        <taxon>Xenocyprididae</taxon>
        <taxon>Xenocypridinae</taxon>
        <taxon>Culter</taxon>
    </lineage>
</organism>
<dbReference type="Proteomes" id="UP001479290">
    <property type="component" value="Unassembled WGS sequence"/>
</dbReference>
<proteinExistence type="predicted"/>
<feature type="region of interest" description="Disordered" evidence="1">
    <location>
        <begin position="1"/>
        <end position="21"/>
    </location>
</feature>
<sequence>MLTENGPPKFPDGPFPRSQDSNRCFSKAYCYRRLTNGELVERDWLMFSHKANKVYCFACKIFGGEKNSNSRFVKGYGNWRCLSSRLKQHETGPNHTDAYLAWKELET</sequence>
<reference evidence="3 4" key="1">
    <citation type="submission" date="2024-05" db="EMBL/GenBank/DDBJ databases">
        <title>A high-quality chromosomal-level genome assembly of Topmouth culter (Culter alburnus).</title>
        <authorList>
            <person name="Zhao H."/>
        </authorList>
    </citation>
    <scope>NUCLEOTIDE SEQUENCE [LARGE SCALE GENOMIC DNA]</scope>
    <source>
        <strain evidence="3">CATC2023</strain>
        <tissue evidence="3">Muscle</tissue>
    </source>
</reference>
<name>A0AAW1YSZ1_CULAL</name>
<accession>A0AAW1YSZ1</accession>
<dbReference type="SMART" id="SM00597">
    <property type="entry name" value="ZnF_TTF"/>
    <property type="match status" value="1"/>
</dbReference>
<evidence type="ECO:0000313" key="4">
    <source>
        <dbReference type="Proteomes" id="UP001479290"/>
    </source>
</evidence>
<feature type="domain" description="TTF-type" evidence="2">
    <location>
        <begin position="30"/>
        <end position="107"/>
    </location>
</feature>
<dbReference type="EMBL" id="JAWDJR010000024">
    <property type="protein sequence ID" value="KAK9951825.1"/>
    <property type="molecule type" value="Genomic_DNA"/>
</dbReference>
<feature type="non-terminal residue" evidence="3">
    <location>
        <position position="107"/>
    </location>
</feature>
<evidence type="ECO:0000256" key="1">
    <source>
        <dbReference type="SAM" id="MobiDB-lite"/>
    </source>
</evidence>
<keyword evidence="4" id="KW-1185">Reference proteome</keyword>